<dbReference type="HOGENOM" id="CLU_2251032_0_0_1"/>
<keyword evidence="2" id="KW-0812">Transmembrane</keyword>
<dbReference type="Pfam" id="PF20152">
    <property type="entry name" value="DUF6534"/>
    <property type="match status" value="1"/>
</dbReference>
<evidence type="ECO:0000259" key="3">
    <source>
        <dbReference type="Pfam" id="PF20152"/>
    </source>
</evidence>
<protein>
    <recommendedName>
        <fullName evidence="3">DUF6534 domain-containing protein</fullName>
    </recommendedName>
</protein>
<name>A0A0C3SFK9_PHLG1</name>
<proteinExistence type="predicted"/>
<feature type="transmembrane region" description="Helical" evidence="2">
    <location>
        <begin position="34"/>
        <end position="55"/>
    </location>
</feature>
<dbReference type="AlphaFoldDB" id="A0A0C3SFK9"/>
<reference evidence="4 5" key="1">
    <citation type="journal article" date="2014" name="PLoS Genet.">
        <title>Analysis of the Phlebiopsis gigantea genome, transcriptome and secretome provides insight into its pioneer colonization strategies of wood.</title>
        <authorList>
            <person name="Hori C."/>
            <person name="Ishida T."/>
            <person name="Igarashi K."/>
            <person name="Samejima M."/>
            <person name="Suzuki H."/>
            <person name="Master E."/>
            <person name="Ferreira P."/>
            <person name="Ruiz-Duenas F.J."/>
            <person name="Held B."/>
            <person name="Canessa P."/>
            <person name="Larrondo L.F."/>
            <person name="Schmoll M."/>
            <person name="Druzhinina I.S."/>
            <person name="Kubicek C.P."/>
            <person name="Gaskell J.A."/>
            <person name="Kersten P."/>
            <person name="St John F."/>
            <person name="Glasner J."/>
            <person name="Sabat G."/>
            <person name="Splinter BonDurant S."/>
            <person name="Syed K."/>
            <person name="Yadav J."/>
            <person name="Mgbeahuruike A.C."/>
            <person name="Kovalchuk A."/>
            <person name="Asiegbu F.O."/>
            <person name="Lackner G."/>
            <person name="Hoffmeister D."/>
            <person name="Rencoret J."/>
            <person name="Gutierrez A."/>
            <person name="Sun H."/>
            <person name="Lindquist E."/>
            <person name="Barry K."/>
            <person name="Riley R."/>
            <person name="Grigoriev I.V."/>
            <person name="Henrissat B."/>
            <person name="Kues U."/>
            <person name="Berka R.M."/>
            <person name="Martinez A.T."/>
            <person name="Covert S.F."/>
            <person name="Blanchette R.A."/>
            <person name="Cullen D."/>
        </authorList>
    </citation>
    <scope>NUCLEOTIDE SEQUENCE [LARGE SCALE GENOMIC DNA]</scope>
    <source>
        <strain evidence="4 5">11061_1 CR5-6</strain>
    </source>
</reference>
<evidence type="ECO:0000313" key="4">
    <source>
        <dbReference type="EMBL" id="KIP12265.1"/>
    </source>
</evidence>
<keyword evidence="5" id="KW-1185">Reference proteome</keyword>
<organism evidence="4 5">
    <name type="scientific">Phlebiopsis gigantea (strain 11061_1 CR5-6)</name>
    <name type="common">White-rot fungus</name>
    <name type="synonym">Peniophora gigantea</name>
    <dbReference type="NCBI Taxonomy" id="745531"/>
    <lineage>
        <taxon>Eukaryota</taxon>
        <taxon>Fungi</taxon>
        <taxon>Dikarya</taxon>
        <taxon>Basidiomycota</taxon>
        <taxon>Agaricomycotina</taxon>
        <taxon>Agaricomycetes</taxon>
        <taxon>Polyporales</taxon>
        <taxon>Phanerochaetaceae</taxon>
        <taxon>Phlebiopsis</taxon>
    </lineage>
</organism>
<evidence type="ECO:0000256" key="1">
    <source>
        <dbReference type="SAM" id="MobiDB-lite"/>
    </source>
</evidence>
<dbReference type="Proteomes" id="UP000053257">
    <property type="component" value="Unassembled WGS sequence"/>
</dbReference>
<dbReference type="EMBL" id="KN840440">
    <property type="protein sequence ID" value="KIP12265.1"/>
    <property type="molecule type" value="Genomic_DNA"/>
</dbReference>
<feature type="region of interest" description="Disordered" evidence="1">
    <location>
        <begin position="66"/>
        <end position="104"/>
    </location>
</feature>
<feature type="transmembrane region" description="Helical" evidence="2">
    <location>
        <begin position="5"/>
        <end position="28"/>
    </location>
</feature>
<feature type="domain" description="DUF6534" evidence="3">
    <location>
        <begin position="1"/>
        <end position="60"/>
    </location>
</feature>
<sequence length="104" mass="11400">MINTLLIYIVNTGLLTSIVAVAAVVTSIVMPNNFIFVSIYFVISELYSNSMLTSLNARQRLRKHSVASSHHHDDQFTSLRFAPGEASTTTGVKSTSTFFTDAGR</sequence>
<evidence type="ECO:0000313" key="5">
    <source>
        <dbReference type="Proteomes" id="UP000053257"/>
    </source>
</evidence>
<gene>
    <name evidence="4" type="ORF">PHLGIDRAFT_328316</name>
</gene>
<dbReference type="InterPro" id="IPR045339">
    <property type="entry name" value="DUF6534"/>
</dbReference>
<dbReference type="OrthoDB" id="2745105at2759"/>
<accession>A0A0C3SFK9</accession>
<feature type="compositionally biased region" description="Polar residues" evidence="1">
    <location>
        <begin position="86"/>
        <end position="104"/>
    </location>
</feature>
<keyword evidence="2" id="KW-0472">Membrane</keyword>
<dbReference type="STRING" id="745531.A0A0C3SFK9"/>
<evidence type="ECO:0000256" key="2">
    <source>
        <dbReference type="SAM" id="Phobius"/>
    </source>
</evidence>
<keyword evidence="2" id="KW-1133">Transmembrane helix</keyword>